<evidence type="ECO:0000256" key="1">
    <source>
        <dbReference type="ARBA" id="ARBA00007164"/>
    </source>
</evidence>
<protein>
    <submittedName>
        <fullName evidence="13">Peptidase S11</fullName>
    </submittedName>
</protein>
<evidence type="ECO:0000256" key="6">
    <source>
        <dbReference type="ARBA" id="ARBA00023316"/>
    </source>
</evidence>
<dbReference type="PANTHER" id="PTHR21581:SF26">
    <property type="entry name" value="D-ALANYL-D-ALANINE ENDOPEPTIDASE"/>
    <property type="match status" value="1"/>
</dbReference>
<dbReference type="GO" id="GO:0009252">
    <property type="term" value="P:peptidoglycan biosynthetic process"/>
    <property type="evidence" value="ECO:0007669"/>
    <property type="project" value="UniProtKB-KW"/>
</dbReference>
<dbReference type="OrthoDB" id="5688590at2"/>
<feature type="binding site" evidence="8">
    <location>
        <position position="277"/>
    </location>
    <ligand>
        <name>substrate</name>
    </ligand>
</feature>
<dbReference type="InterPro" id="IPR001967">
    <property type="entry name" value="Peptidase_S11_N"/>
</dbReference>
<evidence type="ECO:0000256" key="3">
    <source>
        <dbReference type="ARBA" id="ARBA00022801"/>
    </source>
</evidence>
<name>A0A2I7N7P5_9NEIS</name>
<feature type="chain" id="PRO_5014455567" evidence="11">
    <location>
        <begin position="21"/>
        <end position="327"/>
    </location>
</feature>
<evidence type="ECO:0000256" key="10">
    <source>
        <dbReference type="SAM" id="MobiDB-lite"/>
    </source>
</evidence>
<evidence type="ECO:0000256" key="4">
    <source>
        <dbReference type="ARBA" id="ARBA00022960"/>
    </source>
</evidence>
<evidence type="ECO:0000259" key="12">
    <source>
        <dbReference type="Pfam" id="PF00768"/>
    </source>
</evidence>
<dbReference type="KEGG" id="nba:CUN60_09305"/>
<evidence type="ECO:0000313" key="14">
    <source>
        <dbReference type="Proteomes" id="UP000236655"/>
    </source>
</evidence>
<dbReference type="GO" id="GO:0006508">
    <property type="term" value="P:proteolysis"/>
    <property type="evidence" value="ECO:0007669"/>
    <property type="project" value="InterPro"/>
</dbReference>
<sequence length="327" mass="35921">MIKKLLILILCSTFLGTSYAAKNSSATKAKTHKKIKKKKTYSSSNKGDPILDAINTPATTTSKRRKPKPVTPVVSGGIPRQPKLISYAGYAVDLNTGEALVSKNASTQLSIASITKLMTAMVMLDSGADLDEYITIEEDDVDHLKNTFSRLRVGMQLRRRDLLLLALMSSENRAAHAIARTAYPGGINVFIQKMNAKAKALGMNNSQFYDPTGLTPRNKSTAIDLTKMVAAAYKYEAIREDTTTKGADVMLGRNYTHHYMNSDALVRTDKFQIEVSKTGFINEAGHCLVLYAVVDNRPIAMAFLNSVGKNGRLVDAMAVERYVDQMQ</sequence>
<feature type="active site" description="Acyl-ester intermediate" evidence="7">
    <location>
        <position position="113"/>
    </location>
</feature>
<feature type="signal peptide" evidence="11">
    <location>
        <begin position="1"/>
        <end position="20"/>
    </location>
</feature>
<feature type="active site" description="Proton acceptor" evidence="7">
    <location>
        <position position="116"/>
    </location>
</feature>
<organism evidence="13 14">
    <name type="scientific">Aquella oligotrophica</name>
    <dbReference type="NCBI Taxonomy" id="2067065"/>
    <lineage>
        <taxon>Bacteria</taxon>
        <taxon>Pseudomonadati</taxon>
        <taxon>Pseudomonadota</taxon>
        <taxon>Betaproteobacteria</taxon>
        <taxon>Neisseriales</taxon>
        <taxon>Neisseriaceae</taxon>
        <taxon>Aquella</taxon>
    </lineage>
</organism>
<dbReference type="InterPro" id="IPR018044">
    <property type="entry name" value="Peptidase_S11"/>
</dbReference>
<evidence type="ECO:0000256" key="8">
    <source>
        <dbReference type="PIRSR" id="PIRSR618044-2"/>
    </source>
</evidence>
<feature type="active site" evidence="7">
    <location>
        <position position="170"/>
    </location>
</feature>
<dbReference type="Pfam" id="PF00768">
    <property type="entry name" value="Peptidase_S11"/>
    <property type="match status" value="1"/>
</dbReference>
<dbReference type="Proteomes" id="UP000236655">
    <property type="component" value="Chromosome"/>
</dbReference>
<keyword evidence="5" id="KW-0573">Peptidoglycan synthesis</keyword>
<evidence type="ECO:0000256" key="9">
    <source>
        <dbReference type="RuleBase" id="RU004016"/>
    </source>
</evidence>
<feature type="region of interest" description="Disordered" evidence="10">
    <location>
        <begin position="52"/>
        <end position="75"/>
    </location>
</feature>
<gene>
    <name evidence="13" type="ORF">CUN60_09305</name>
</gene>
<keyword evidence="4" id="KW-0133">Cell shape</keyword>
<dbReference type="InterPro" id="IPR012338">
    <property type="entry name" value="Beta-lactam/transpept-like"/>
</dbReference>
<dbReference type="RefSeq" id="WP_102951777.1">
    <property type="nucleotide sequence ID" value="NZ_CP024847.1"/>
</dbReference>
<dbReference type="AlphaFoldDB" id="A0A2I7N7P5"/>
<dbReference type="GO" id="GO:0071555">
    <property type="term" value="P:cell wall organization"/>
    <property type="evidence" value="ECO:0007669"/>
    <property type="project" value="UniProtKB-KW"/>
</dbReference>
<evidence type="ECO:0000256" key="5">
    <source>
        <dbReference type="ARBA" id="ARBA00022984"/>
    </source>
</evidence>
<evidence type="ECO:0000313" key="13">
    <source>
        <dbReference type="EMBL" id="AUR52486.1"/>
    </source>
</evidence>
<keyword evidence="6" id="KW-0961">Cell wall biogenesis/degradation</keyword>
<dbReference type="SUPFAM" id="SSF56601">
    <property type="entry name" value="beta-lactamase/transpeptidase-like"/>
    <property type="match status" value="1"/>
</dbReference>
<keyword evidence="3" id="KW-0378">Hydrolase</keyword>
<keyword evidence="14" id="KW-1185">Reference proteome</keyword>
<dbReference type="GO" id="GO:0008360">
    <property type="term" value="P:regulation of cell shape"/>
    <property type="evidence" value="ECO:0007669"/>
    <property type="project" value="UniProtKB-KW"/>
</dbReference>
<keyword evidence="2 11" id="KW-0732">Signal</keyword>
<reference evidence="14" key="1">
    <citation type="submission" date="2017-11" db="EMBL/GenBank/DDBJ databases">
        <authorList>
            <person name="Chan K.G."/>
            <person name="Lee L.S."/>
        </authorList>
    </citation>
    <scope>NUCLEOTIDE SEQUENCE [LARGE SCALE GENOMIC DNA]</scope>
    <source>
        <strain evidence="14">DSM 100970</strain>
    </source>
</reference>
<proteinExistence type="inferred from homology"/>
<dbReference type="EMBL" id="CP024847">
    <property type="protein sequence ID" value="AUR52486.1"/>
    <property type="molecule type" value="Genomic_DNA"/>
</dbReference>
<dbReference type="PRINTS" id="PR00725">
    <property type="entry name" value="DADACBPTASE1"/>
</dbReference>
<accession>A0A2I7N7P5</accession>
<dbReference type="GO" id="GO:0009002">
    <property type="term" value="F:serine-type D-Ala-D-Ala carboxypeptidase activity"/>
    <property type="evidence" value="ECO:0007669"/>
    <property type="project" value="InterPro"/>
</dbReference>
<comment type="similarity">
    <text evidence="1 9">Belongs to the peptidase S11 family.</text>
</comment>
<feature type="domain" description="Peptidase S11 D-alanyl-D-alanine carboxypeptidase A N-terminal" evidence="12">
    <location>
        <begin position="81"/>
        <end position="305"/>
    </location>
</feature>
<evidence type="ECO:0000256" key="11">
    <source>
        <dbReference type="SAM" id="SignalP"/>
    </source>
</evidence>
<evidence type="ECO:0000256" key="7">
    <source>
        <dbReference type="PIRSR" id="PIRSR618044-1"/>
    </source>
</evidence>
<dbReference type="PANTHER" id="PTHR21581">
    <property type="entry name" value="D-ALANYL-D-ALANINE CARBOXYPEPTIDASE"/>
    <property type="match status" value="1"/>
</dbReference>
<dbReference type="Gene3D" id="3.40.710.10">
    <property type="entry name" value="DD-peptidase/beta-lactamase superfamily"/>
    <property type="match status" value="1"/>
</dbReference>
<evidence type="ECO:0000256" key="2">
    <source>
        <dbReference type="ARBA" id="ARBA00022729"/>
    </source>
</evidence>